<dbReference type="GO" id="GO:0042398">
    <property type="term" value="P:modified amino acid biosynthetic process"/>
    <property type="evidence" value="ECO:0007669"/>
    <property type="project" value="InterPro"/>
</dbReference>
<accession>A0A0P7YQW8</accession>
<keyword evidence="1 5" id="KW-0436">Ligase</keyword>
<sequence>MGVEEEYQVIDPNTRKLSSQAMAIIQSRATSDDTENPIQPEMHRCQVEIATGICETLADVRTQITQSRKLVIEAAQENNSNIIAAGTHPFSSWRDQQTTDQDRYYALKETLRQTIDELIIYGCHVHVGIEDREAAVQTVNRARIYLPLLLALSANSPYWMQSATGYDSYRMEQWSRLPAAGPPPLFESYDERNAVVQQLMDYEIIDDPTKIYWDIRLSDRFPTIEFRVADVCATIDETVLQAGLCRAIAQTALSEAKANKPYPKIRTATLRAAIWQAARYGLSGKLIDFEANKPRPAKTTINALLQKVRPALEQNGDWEEVSGLLARVLEHGNGAQRQRQAYQESQSYEAVVDYLIEQTRQGI</sequence>
<organism evidence="6 7">
    <name type="scientific">Phormidesmis priestleyi Ana</name>
    <dbReference type="NCBI Taxonomy" id="1666911"/>
    <lineage>
        <taxon>Bacteria</taxon>
        <taxon>Bacillati</taxon>
        <taxon>Cyanobacteriota</taxon>
        <taxon>Cyanophyceae</taxon>
        <taxon>Leptolyngbyales</taxon>
        <taxon>Leptolyngbyaceae</taxon>
        <taxon>Phormidesmis</taxon>
    </lineage>
</organism>
<dbReference type="InterPro" id="IPR014746">
    <property type="entry name" value="Gln_synth/guanido_kin_cat_dom"/>
</dbReference>
<evidence type="ECO:0000256" key="2">
    <source>
        <dbReference type="ARBA" id="ARBA00022741"/>
    </source>
</evidence>
<name>A0A0P7YQW8_9CYAN</name>
<dbReference type="NCBIfam" id="NF010039">
    <property type="entry name" value="PRK13515.1"/>
    <property type="match status" value="1"/>
</dbReference>
<reference evidence="6 7" key="1">
    <citation type="submission" date="2015-09" db="EMBL/GenBank/DDBJ databases">
        <title>Identification and resolution of microdiversity through metagenomic sequencing of parallel consortia.</title>
        <authorList>
            <person name="Nelson W.C."/>
            <person name="Romine M.F."/>
            <person name="Lindemann S.R."/>
        </authorList>
    </citation>
    <scope>NUCLEOTIDE SEQUENCE [LARGE SCALE GENOMIC DNA]</scope>
    <source>
        <strain evidence="6">Ana</strain>
    </source>
</reference>
<dbReference type="EMBL" id="LJZR01000050">
    <property type="protein sequence ID" value="KPQ32643.1"/>
    <property type="molecule type" value="Genomic_DNA"/>
</dbReference>
<keyword evidence="2 5" id="KW-0547">Nucleotide-binding</keyword>
<dbReference type="SUPFAM" id="SSF55931">
    <property type="entry name" value="Glutamine synthetase/guanido kinase"/>
    <property type="match status" value="1"/>
</dbReference>
<dbReference type="PANTHER" id="PTHR36510:SF1">
    <property type="entry name" value="GLUTAMATE--CYSTEINE LIGASE 2-RELATED"/>
    <property type="match status" value="1"/>
</dbReference>
<dbReference type="STRING" id="1666911.HLUCCA11_20970"/>
<comment type="caution">
    <text evidence="6">The sequence shown here is derived from an EMBL/GenBank/DDBJ whole genome shotgun (WGS) entry which is preliminary data.</text>
</comment>
<comment type="catalytic activity">
    <reaction evidence="4 5">
        <text>L-cysteine + L-glutamate + ATP = gamma-L-glutamyl-L-cysteine + ADP + phosphate + H(+)</text>
        <dbReference type="Rhea" id="RHEA:13285"/>
        <dbReference type="ChEBI" id="CHEBI:15378"/>
        <dbReference type="ChEBI" id="CHEBI:29985"/>
        <dbReference type="ChEBI" id="CHEBI:30616"/>
        <dbReference type="ChEBI" id="CHEBI:35235"/>
        <dbReference type="ChEBI" id="CHEBI:43474"/>
        <dbReference type="ChEBI" id="CHEBI:58173"/>
        <dbReference type="ChEBI" id="CHEBI:456216"/>
        <dbReference type="EC" id="6.3.2.2"/>
    </reaction>
</comment>
<evidence type="ECO:0000313" key="7">
    <source>
        <dbReference type="Proteomes" id="UP000050465"/>
    </source>
</evidence>
<evidence type="ECO:0000313" key="6">
    <source>
        <dbReference type="EMBL" id="KPQ32643.1"/>
    </source>
</evidence>
<dbReference type="InterPro" id="IPR050141">
    <property type="entry name" value="GCL_type2/YbdK_subfam"/>
</dbReference>
<dbReference type="GO" id="GO:0004357">
    <property type="term" value="F:glutamate-cysteine ligase activity"/>
    <property type="evidence" value="ECO:0007669"/>
    <property type="project" value="UniProtKB-EC"/>
</dbReference>
<dbReference type="NCBIfam" id="NF010041">
    <property type="entry name" value="PRK13517.1-1"/>
    <property type="match status" value="1"/>
</dbReference>
<comment type="function">
    <text evidence="5">ATP-dependent carboxylate-amine ligase which exhibits weak glutamate--cysteine ligase activity.</text>
</comment>
<dbReference type="InterPro" id="IPR011793">
    <property type="entry name" value="YbdK"/>
</dbReference>
<proteinExistence type="inferred from homology"/>
<dbReference type="Gene3D" id="3.30.590.20">
    <property type="match status" value="1"/>
</dbReference>
<evidence type="ECO:0000256" key="4">
    <source>
        <dbReference type="ARBA" id="ARBA00048819"/>
    </source>
</evidence>
<dbReference type="AlphaFoldDB" id="A0A0P7YQW8"/>
<evidence type="ECO:0000256" key="1">
    <source>
        <dbReference type="ARBA" id="ARBA00022598"/>
    </source>
</evidence>
<gene>
    <name evidence="6" type="primary">ybdK</name>
    <name evidence="6" type="ORF">HLUCCA11_20970</name>
</gene>
<dbReference type="InterPro" id="IPR006336">
    <property type="entry name" value="GCS2"/>
</dbReference>
<dbReference type="EC" id="6.3.2.2" evidence="5"/>
<keyword evidence="3 5" id="KW-0067">ATP-binding</keyword>
<dbReference type="GO" id="GO:0005524">
    <property type="term" value="F:ATP binding"/>
    <property type="evidence" value="ECO:0007669"/>
    <property type="project" value="UniProtKB-KW"/>
</dbReference>
<dbReference type="Pfam" id="PF04107">
    <property type="entry name" value="GCS2"/>
    <property type="match status" value="1"/>
</dbReference>
<dbReference type="Proteomes" id="UP000050465">
    <property type="component" value="Unassembled WGS sequence"/>
</dbReference>
<dbReference type="NCBIfam" id="TIGR02050">
    <property type="entry name" value="gshA_cyan_rel"/>
    <property type="match status" value="1"/>
</dbReference>
<evidence type="ECO:0000256" key="5">
    <source>
        <dbReference type="HAMAP-Rule" id="MF_01609"/>
    </source>
</evidence>
<dbReference type="HAMAP" id="MF_01609">
    <property type="entry name" value="Glu_cys_ligase_2"/>
    <property type="match status" value="1"/>
</dbReference>
<comment type="similarity">
    <text evidence="5">Belongs to the glutamate--cysteine ligase type 2 family. YbdK subfamily.</text>
</comment>
<dbReference type="PANTHER" id="PTHR36510">
    <property type="entry name" value="GLUTAMATE--CYSTEINE LIGASE 2-RELATED"/>
    <property type="match status" value="1"/>
</dbReference>
<dbReference type="PATRIC" id="fig|1666911.3.peg.3144"/>
<evidence type="ECO:0000256" key="3">
    <source>
        <dbReference type="ARBA" id="ARBA00022840"/>
    </source>
</evidence>
<protein>
    <recommendedName>
        <fullName evidence="5">Putative glutamate--cysteine ligase 2</fullName>
        <ecNumber evidence="5">6.3.2.2</ecNumber>
    </recommendedName>
    <alternativeName>
        <fullName evidence="5">Gamma-glutamylcysteine synthetase 2</fullName>
        <shortName evidence="5">GCS 2</shortName>
        <shortName evidence="5">Gamma-GCS 2</shortName>
    </alternativeName>
</protein>